<evidence type="ECO:0000256" key="1">
    <source>
        <dbReference type="ARBA" id="ARBA00002254"/>
    </source>
</evidence>
<comment type="caution">
    <text evidence="11">The sequence shown here is derived from an EMBL/GenBank/DDBJ whole genome shotgun (WGS) entry which is preliminary data.</text>
</comment>
<dbReference type="AlphaFoldDB" id="A0A9E2L2B4"/>
<dbReference type="Proteomes" id="UP000823914">
    <property type="component" value="Unassembled WGS sequence"/>
</dbReference>
<sequence length="162" mass="18224">MGSGFSLNKFLYIIIILIIAIILTGTVVAFISGKSHIGSGVRVAEPAPQTTDSSEEEQNVFTALGQIRTTTPFSAGSDKKVTVILEPWFSYQSTDPAFKEELISKRQKIKSIFINYFTGRSYEQLRKDGEALIKQDLTKQINNELVLGTIEKLYFEEYLFLE</sequence>
<comment type="similarity">
    <text evidence="3 10">Belongs to the FliL family.</text>
</comment>
<feature type="transmembrane region" description="Helical" evidence="10">
    <location>
        <begin position="12"/>
        <end position="32"/>
    </location>
</feature>
<evidence type="ECO:0000313" key="11">
    <source>
        <dbReference type="EMBL" id="MBU3849915.1"/>
    </source>
</evidence>
<evidence type="ECO:0000256" key="3">
    <source>
        <dbReference type="ARBA" id="ARBA00008281"/>
    </source>
</evidence>
<evidence type="ECO:0000256" key="5">
    <source>
        <dbReference type="ARBA" id="ARBA00022500"/>
    </source>
</evidence>
<organism evidence="11 12">
    <name type="scientific">Candidatus Treponema excrementipullorum</name>
    <dbReference type="NCBI Taxonomy" id="2838768"/>
    <lineage>
        <taxon>Bacteria</taxon>
        <taxon>Pseudomonadati</taxon>
        <taxon>Spirochaetota</taxon>
        <taxon>Spirochaetia</taxon>
        <taxon>Spirochaetales</taxon>
        <taxon>Treponemataceae</taxon>
        <taxon>Treponema</taxon>
    </lineage>
</organism>
<comment type="function">
    <text evidence="1 10">Controls the rotational direction of flagella during chemotaxis.</text>
</comment>
<name>A0A9E2L2B4_9SPIR</name>
<dbReference type="Pfam" id="PF03748">
    <property type="entry name" value="FliL"/>
    <property type="match status" value="1"/>
</dbReference>
<evidence type="ECO:0000256" key="4">
    <source>
        <dbReference type="ARBA" id="ARBA00022475"/>
    </source>
</evidence>
<dbReference type="EMBL" id="JAHLFV010000117">
    <property type="protein sequence ID" value="MBU3849915.1"/>
    <property type="molecule type" value="Genomic_DNA"/>
</dbReference>
<keyword evidence="11" id="KW-0282">Flagellum</keyword>
<keyword evidence="6 10" id="KW-0812">Transmembrane</keyword>
<keyword evidence="7 10" id="KW-0283">Flagellar rotation</keyword>
<reference evidence="11" key="2">
    <citation type="submission" date="2021-04" db="EMBL/GenBank/DDBJ databases">
        <authorList>
            <person name="Gilroy R."/>
        </authorList>
    </citation>
    <scope>NUCLEOTIDE SEQUENCE</scope>
    <source>
        <strain evidence="11">Gambia15-2214</strain>
    </source>
</reference>
<gene>
    <name evidence="11" type="ORF">IAA16_05055</name>
</gene>
<keyword evidence="11" id="KW-0969">Cilium</keyword>
<reference evidence="11" key="1">
    <citation type="journal article" date="2021" name="PeerJ">
        <title>Extensive microbial diversity within the chicken gut microbiome revealed by metagenomics and culture.</title>
        <authorList>
            <person name="Gilroy R."/>
            <person name="Ravi A."/>
            <person name="Getino M."/>
            <person name="Pursley I."/>
            <person name="Horton D.L."/>
            <person name="Alikhan N.F."/>
            <person name="Baker D."/>
            <person name="Gharbi K."/>
            <person name="Hall N."/>
            <person name="Watson M."/>
            <person name="Adriaenssens E.M."/>
            <person name="Foster-Nyarko E."/>
            <person name="Jarju S."/>
            <person name="Secka A."/>
            <person name="Antonio M."/>
            <person name="Oren A."/>
            <person name="Chaudhuri R.R."/>
            <person name="La Ragione R."/>
            <person name="Hildebrand F."/>
            <person name="Pallen M.J."/>
        </authorList>
    </citation>
    <scope>NUCLEOTIDE SEQUENCE</scope>
    <source>
        <strain evidence="11">Gambia15-2214</strain>
    </source>
</reference>
<dbReference type="GO" id="GO:0006935">
    <property type="term" value="P:chemotaxis"/>
    <property type="evidence" value="ECO:0007669"/>
    <property type="project" value="UniProtKB-KW"/>
</dbReference>
<keyword evidence="9 10" id="KW-0472">Membrane</keyword>
<keyword evidence="4 10" id="KW-1003">Cell membrane</keyword>
<dbReference type="InterPro" id="IPR005503">
    <property type="entry name" value="FliL"/>
</dbReference>
<dbReference type="GO" id="GO:0071973">
    <property type="term" value="P:bacterial-type flagellum-dependent cell motility"/>
    <property type="evidence" value="ECO:0007669"/>
    <property type="project" value="InterPro"/>
</dbReference>
<protein>
    <recommendedName>
        <fullName evidence="10">Flagellar protein FliL</fullName>
    </recommendedName>
</protein>
<comment type="subcellular location">
    <subcellularLocation>
        <location evidence="2">Cell membrane</location>
        <topology evidence="2">Single-pass membrane protein</topology>
    </subcellularLocation>
</comment>
<evidence type="ECO:0000313" key="12">
    <source>
        <dbReference type="Proteomes" id="UP000823914"/>
    </source>
</evidence>
<evidence type="ECO:0000256" key="10">
    <source>
        <dbReference type="RuleBase" id="RU364125"/>
    </source>
</evidence>
<evidence type="ECO:0000256" key="8">
    <source>
        <dbReference type="ARBA" id="ARBA00022989"/>
    </source>
</evidence>
<evidence type="ECO:0000256" key="9">
    <source>
        <dbReference type="ARBA" id="ARBA00023136"/>
    </source>
</evidence>
<evidence type="ECO:0000256" key="7">
    <source>
        <dbReference type="ARBA" id="ARBA00022779"/>
    </source>
</evidence>
<proteinExistence type="inferred from homology"/>
<accession>A0A9E2L2B4</accession>
<keyword evidence="11" id="KW-0966">Cell projection</keyword>
<evidence type="ECO:0000256" key="6">
    <source>
        <dbReference type="ARBA" id="ARBA00022692"/>
    </source>
</evidence>
<evidence type="ECO:0000256" key="2">
    <source>
        <dbReference type="ARBA" id="ARBA00004162"/>
    </source>
</evidence>
<keyword evidence="8 10" id="KW-1133">Transmembrane helix</keyword>
<keyword evidence="5 10" id="KW-0145">Chemotaxis</keyword>
<dbReference type="GO" id="GO:0009425">
    <property type="term" value="C:bacterial-type flagellum basal body"/>
    <property type="evidence" value="ECO:0007669"/>
    <property type="project" value="InterPro"/>
</dbReference>
<dbReference type="GO" id="GO:0005886">
    <property type="term" value="C:plasma membrane"/>
    <property type="evidence" value="ECO:0007669"/>
    <property type="project" value="UniProtKB-SubCell"/>
</dbReference>